<comment type="subunit">
    <text evidence="3">UreD, UreF and UreG form a complex that acts as a GTP-hydrolysis-dependent molecular chaperone, activating the urease apoprotein by helping to assemble the nickel containing metallocenter of UreC. The UreE protein probably delivers the nickel.</text>
</comment>
<dbReference type="Pfam" id="PF01774">
    <property type="entry name" value="UreD"/>
    <property type="match status" value="1"/>
</dbReference>
<evidence type="ECO:0000313" key="6">
    <source>
        <dbReference type="Proteomes" id="UP000441523"/>
    </source>
</evidence>
<evidence type="ECO:0000256" key="4">
    <source>
        <dbReference type="SAM" id="MobiDB-lite"/>
    </source>
</evidence>
<keyword evidence="3" id="KW-0996">Nickel insertion</keyword>
<name>A0A6N6ML22_9HYPH</name>
<accession>A0A6N6ML22</accession>
<keyword evidence="6" id="KW-1185">Reference proteome</keyword>
<dbReference type="GO" id="GO:0016151">
    <property type="term" value="F:nickel cation binding"/>
    <property type="evidence" value="ECO:0007669"/>
    <property type="project" value="UniProtKB-UniRule"/>
</dbReference>
<dbReference type="RefSeq" id="WP_150966547.1">
    <property type="nucleotide sequence ID" value="NZ_VZZJ01000036.1"/>
</dbReference>
<dbReference type="HAMAP" id="MF_01384">
    <property type="entry name" value="UreD"/>
    <property type="match status" value="1"/>
</dbReference>
<keyword evidence="3" id="KW-0963">Cytoplasm</keyword>
<proteinExistence type="inferred from homology"/>
<keyword evidence="2 3" id="KW-0143">Chaperone</keyword>
<dbReference type="PANTHER" id="PTHR33643:SF1">
    <property type="entry name" value="UREASE ACCESSORY PROTEIN D"/>
    <property type="match status" value="1"/>
</dbReference>
<organism evidence="5 6">
    <name type="scientific">Methylobacterium planeticum</name>
    <dbReference type="NCBI Taxonomy" id="2615211"/>
    <lineage>
        <taxon>Bacteria</taxon>
        <taxon>Pseudomonadati</taxon>
        <taxon>Pseudomonadota</taxon>
        <taxon>Alphaproteobacteria</taxon>
        <taxon>Hyphomicrobiales</taxon>
        <taxon>Methylobacteriaceae</taxon>
        <taxon>Methylobacterium</taxon>
    </lineage>
</organism>
<dbReference type="EMBL" id="VZZJ01000036">
    <property type="protein sequence ID" value="KAB1069626.1"/>
    <property type="molecule type" value="Genomic_DNA"/>
</dbReference>
<comment type="function">
    <text evidence="3">Required for maturation of urease via the functional incorporation of the urease nickel metallocenter.</text>
</comment>
<dbReference type="AlphaFoldDB" id="A0A6N6ML22"/>
<dbReference type="Proteomes" id="UP000441523">
    <property type="component" value="Unassembled WGS sequence"/>
</dbReference>
<evidence type="ECO:0000256" key="1">
    <source>
        <dbReference type="ARBA" id="ARBA00007177"/>
    </source>
</evidence>
<comment type="similarity">
    <text evidence="1 3">Belongs to the UreD family.</text>
</comment>
<reference evidence="5 6" key="1">
    <citation type="submission" date="2019-09" db="EMBL/GenBank/DDBJ databases">
        <title>YIM 132548 draft genome.</title>
        <authorList>
            <person name="Jiang L."/>
        </authorList>
    </citation>
    <scope>NUCLEOTIDE SEQUENCE [LARGE SCALE GENOMIC DNA]</scope>
    <source>
        <strain evidence="5 6">YIM 132548</strain>
    </source>
</reference>
<sequence>MTERAAGPVPGDAARADAEGPAPPGRQRSQGAVSLRVGVAVPGGASIIRDLAESGPSRLRFPRRTGPRVEAILVNTAGGIACGDEVSVDVALEPGADLVLTTTAAEKVYRSDGPVSRIANRLCLGAGARLAWLPQETILYDRARLARRLEADLAPDARLLVGEAVLFGRAAHGERVETGLFSDVWRIRRGGRLVYADHLALSGPVTERLARPALGGGARALATLLDLSPEAESRLAEARALLEAAGTNSPGGVEAGASAWNGFLAVRMLAPDADALRRAVAAFWTGYRDEALPRVWQM</sequence>
<dbReference type="PANTHER" id="PTHR33643">
    <property type="entry name" value="UREASE ACCESSORY PROTEIN D"/>
    <property type="match status" value="1"/>
</dbReference>
<evidence type="ECO:0000256" key="3">
    <source>
        <dbReference type="HAMAP-Rule" id="MF_01384"/>
    </source>
</evidence>
<comment type="subcellular location">
    <subcellularLocation>
        <location evidence="3">Cytoplasm</location>
    </subcellularLocation>
</comment>
<gene>
    <name evidence="3" type="primary">ureD</name>
    <name evidence="5" type="ORF">F6X51_24855</name>
</gene>
<dbReference type="GO" id="GO:0005737">
    <property type="term" value="C:cytoplasm"/>
    <property type="evidence" value="ECO:0007669"/>
    <property type="project" value="UniProtKB-SubCell"/>
</dbReference>
<feature type="region of interest" description="Disordered" evidence="4">
    <location>
        <begin position="1"/>
        <end position="31"/>
    </location>
</feature>
<evidence type="ECO:0000313" key="5">
    <source>
        <dbReference type="EMBL" id="KAB1069626.1"/>
    </source>
</evidence>
<comment type="caution">
    <text evidence="5">The sequence shown here is derived from an EMBL/GenBank/DDBJ whole genome shotgun (WGS) entry which is preliminary data.</text>
</comment>
<evidence type="ECO:0000256" key="2">
    <source>
        <dbReference type="ARBA" id="ARBA00023186"/>
    </source>
</evidence>
<protein>
    <recommendedName>
        <fullName evidence="3">Urease accessory protein UreD</fullName>
    </recommendedName>
</protein>
<dbReference type="InterPro" id="IPR002669">
    <property type="entry name" value="UreD"/>
</dbReference>